<evidence type="ECO:0000313" key="6">
    <source>
        <dbReference type="Proteomes" id="UP000008810"/>
    </source>
</evidence>
<name>I1GS29_BRADI</name>
<dbReference type="FunCoup" id="I1GS29">
    <property type="interactions" value="349"/>
</dbReference>
<evidence type="ECO:0000256" key="1">
    <source>
        <dbReference type="ARBA" id="ARBA00022737"/>
    </source>
</evidence>
<dbReference type="InterPro" id="IPR046960">
    <property type="entry name" value="PPR_At4g14850-like_plant"/>
</dbReference>
<evidence type="ECO:0000313" key="4">
    <source>
        <dbReference type="EMBL" id="KQK15090.1"/>
    </source>
</evidence>
<evidence type="ECO:0000256" key="2">
    <source>
        <dbReference type="ARBA" id="ARBA00022946"/>
    </source>
</evidence>
<dbReference type="Gramene" id="KQK15090">
    <property type="protein sequence ID" value="KQK15090"/>
    <property type="gene ID" value="BRADI_1g20570v3"/>
</dbReference>
<reference evidence="4" key="2">
    <citation type="submission" date="2017-06" db="EMBL/GenBank/DDBJ databases">
        <title>WGS assembly of Brachypodium distachyon.</title>
        <authorList>
            <consortium name="The International Brachypodium Initiative"/>
            <person name="Lucas S."/>
            <person name="Harmon-Smith M."/>
            <person name="Lail K."/>
            <person name="Tice H."/>
            <person name="Grimwood J."/>
            <person name="Bruce D."/>
            <person name="Barry K."/>
            <person name="Shu S."/>
            <person name="Lindquist E."/>
            <person name="Wang M."/>
            <person name="Pitluck S."/>
            <person name="Vogel J.P."/>
            <person name="Garvin D.F."/>
            <person name="Mockler T.C."/>
            <person name="Schmutz J."/>
            <person name="Rokhsar D."/>
            <person name="Bevan M.W."/>
        </authorList>
    </citation>
    <scope>NUCLEOTIDE SEQUENCE</scope>
    <source>
        <strain evidence="4">Bd21</strain>
    </source>
</reference>
<dbReference type="InterPro" id="IPR046848">
    <property type="entry name" value="E_motif"/>
</dbReference>
<accession>I1GS29</accession>
<dbReference type="KEGG" id="bdi:100827216"/>
<evidence type="ECO:0000256" key="3">
    <source>
        <dbReference type="PROSITE-ProRule" id="PRU00708"/>
    </source>
</evidence>
<dbReference type="Proteomes" id="UP000008810">
    <property type="component" value="Chromosome 1"/>
</dbReference>
<dbReference type="RefSeq" id="XP_003559925.1">
    <property type="nucleotide sequence ID" value="XM_003559877.3"/>
</dbReference>
<feature type="repeat" description="PPR" evidence="3">
    <location>
        <begin position="181"/>
        <end position="215"/>
    </location>
</feature>
<keyword evidence="6" id="KW-1185">Reference proteome</keyword>
<proteinExistence type="predicted"/>
<keyword evidence="2" id="KW-0809">Transit peptide</keyword>
<dbReference type="OMA" id="EMFSAMM"/>
<gene>
    <name evidence="5" type="primary">LOC100827216</name>
    <name evidence="4" type="ORF">BRADI_1g20570v3</name>
</gene>
<evidence type="ECO:0008006" key="7">
    <source>
        <dbReference type="Google" id="ProtNLM"/>
    </source>
</evidence>
<dbReference type="PANTHER" id="PTHR24015">
    <property type="entry name" value="OS07G0578800 PROTEIN-RELATED"/>
    <property type="match status" value="1"/>
</dbReference>
<dbReference type="GO" id="GO:0003723">
    <property type="term" value="F:RNA binding"/>
    <property type="evidence" value="ECO:0007669"/>
    <property type="project" value="InterPro"/>
</dbReference>
<dbReference type="HOGENOM" id="CLU_002706_0_1_1"/>
<organism evidence="5">
    <name type="scientific">Brachypodium distachyon</name>
    <name type="common">Purple false brome</name>
    <name type="synonym">Trachynia distachya</name>
    <dbReference type="NCBI Taxonomy" id="15368"/>
    <lineage>
        <taxon>Eukaryota</taxon>
        <taxon>Viridiplantae</taxon>
        <taxon>Streptophyta</taxon>
        <taxon>Embryophyta</taxon>
        <taxon>Tracheophyta</taxon>
        <taxon>Spermatophyta</taxon>
        <taxon>Magnoliopsida</taxon>
        <taxon>Liliopsida</taxon>
        <taxon>Poales</taxon>
        <taxon>Poaceae</taxon>
        <taxon>BOP clade</taxon>
        <taxon>Pooideae</taxon>
        <taxon>Stipodae</taxon>
        <taxon>Brachypodieae</taxon>
        <taxon>Brachypodium</taxon>
    </lineage>
</organism>
<dbReference type="EnsemblPlants" id="KQK15090">
    <property type="protein sequence ID" value="KQK15090"/>
    <property type="gene ID" value="BRADI_1g20570v3"/>
</dbReference>
<feature type="repeat" description="PPR" evidence="3">
    <location>
        <begin position="276"/>
        <end position="310"/>
    </location>
</feature>
<dbReference type="PANTHER" id="PTHR24015:SF505">
    <property type="entry name" value="OS01G0819800 PROTEIN"/>
    <property type="match status" value="1"/>
</dbReference>
<dbReference type="NCBIfam" id="TIGR00756">
    <property type="entry name" value="PPR"/>
    <property type="match status" value="2"/>
</dbReference>
<keyword evidence="1" id="KW-0677">Repeat</keyword>
<protein>
    <recommendedName>
        <fullName evidence="7">Pentacotripeptide-repeat region of PRORP domain-containing protein</fullName>
    </recommendedName>
</protein>
<dbReference type="Pfam" id="PF01535">
    <property type="entry name" value="PPR"/>
    <property type="match status" value="2"/>
</dbReference>
<dbReference type="PROSITE" id="PS51375">
    <property type="entry name" value="PPR"/>
    <property type="match status" value="3"/>
</dbReference>
<dbReference type="Gene3D" id="1.25.40.10">
    <property type="entry name" value="Tetratricopeptide repeat domain"/>
    <property type="match status" value="3"/>
</dbReference>
<dbReference type="GeneID" id="100827216"/>
<feature type="repeat" description="PPR" evidence="3">
    <location>
        <begin position="377"/>
        <end position="411"/>
    </location>
</feature>
<dbReference type="Pfam" id="PF13041">
    <property type="entry name" value="PPR_2"/>
    <property type="match status" value="3"/>
</dbReference>
<sequence>MAPPPTGKPVAITALLRRATRPAHLLQLHAAMLKASLFPHHAFPTARLLASPLAPLHYALSLFAAIPHPTLFHHTALLRALSAAPSSAFYASAAASLDVLASARARLPALDEFAFQPLVALCAKNPRDGAAGELGRQVHALVVRYGFLSVVSLGNVLCHLYCSLGSMGDARRLFDEMPERDSVSWNTMIGCHVRVEEVGTALEMFSAMRCRGVDVNATTVVALAACGWRGESLHGFCIKTGLFTDVKVATALQGMYFRKVGTGCAKKIFDEVMRRDVVLYNCMVDNCAKGGKVEEAMGLVDRMRQEGVRPNTGTLVTVLSACGTSGAIAAGCRIHDLALELGLELDTALGTALMDMYFKCGYPNEAHVVFYAMRDRDVMTWTAIIMGLGVNGQSDAALSQFRAMARDGVAPNEVTFLAVLNACSHGGLVSEGKKHLESMVRQYGISPRSEHYGCIIDLLGRAGRLEEAYDLMRNLSSHGDAMAWRALLAACRVHGNIELGRMVQAQLDAMGDYHPSDTILLSNVYASEDRWDEIAHVRDSGQKLVMYKKQAGCSSIEVSF</sequence>
<dbReference type="EMBL" id="CM000880">
    <property type="protein sequence ID" value="KQK15090.1"/>
    <property type="molecule type" value="Genomic_DNA"/>
</dbReference>
<dbReference type="eggNOG" id="KOG4197">
    <property type="taxonomic scope" value="Eukaryota"/>
</dbReference>
<dbReference type="InterPro" id="IPR002885">
    <property type="entry name" value="PPR_rpt"/>
</dbReference>
<dbReference type="Pfam" id="PF20431">
    <property type="entry name" value="E_motif"/>
    <property type="match status" value="1"/>
</dbReference>
<dbReference type="FunFam" id="1.25.40.10:FF:000927">
    <property type="entry name" value="Pentatricopeptide repeat-containing protein"/>
    <property type="match status" value="1"/>
</dbReference>
<evidence type="ECO:0000313" key="5">
    <source>
        <dbReference type="EnsemblPlants" id="KQK15090"/>
    </source>
</evidence>
<dbReference type="AlphaFoldDB" id="I1GS29"/>
<dbReference type="GO" id="GO:0009451">
    <property type="term" value="P:RNA modification"/>
    <property type="evidence" value="ECO:0000318"/>
    <property type="project" value="GO_Central"/>
</dbReference>
<dbReference type="FunFam" id="1.25.40.10:FF:001077">
    <property type="entry name" value="Pentatricopeptide repeat-containing protein"/>
    <property type="match status" value="1"/>
</dbReference>
<dbReference type="InterPro" id="IPR011990">
    <property type="entry name" value="TPR-like_helical_dom_sf"/>
</dbReference>
<reference evidence="5" key="3">
    <citation type="submission" date="2018-08" db="UniProtKB">
        <authorList>
            <consortium name="EnsemblPlants"/>
        </authorList>
    </citation>
    <scope>IDENTIFICATION</scope>
    <source>
        <strain evidence="5">cv. Bd21</strain>
    </source>
</reference>
<reference evidence="4 5" key="1">
    <citation type="journal article" date="2010" name="Nature">
        <title>Genome sequencing and analysis of the model grass Brachypodium distachyon.</title>
        <authorList>
            <consortium name="International Brachypodium Initiative"/>
        </authorList>
    </citation>
    <scope>NUCLEOTIDE SEQUENCE [LARGE SCALE GENOMIC DNA]</scope>
    <source>
        <strain evidence="4 5">Bd21</strain>
    </source>
</reference>
<dbReference type="OrthoDB" id="185373at2759"/>